<organism evidence="1 2">
    <name type="scientific">Actinoplanes campanulatus</name>
    <dbReference type="NCBI Taxonomy" id="113559"/>
    <lineage>
        <taxon>Bacteria</taxon>
        <taxon>Bacillati</taxon>
        <taxon>Actinomycetota</taxon>
        <taxon>Actinomycetes</taxon>
        <taxon>Micromonosporales</taxon>
        <taxon>Micromonosporaceae</taxon>
        <taxon>Actinoplanes</taxon>
    </lineage>
</organism>
<proteinExistence type="predicted"/>
<keyword evidence="2" id="KW-1185">Reference proteome</keyword>
<reference evidence="1 2" key="1">
    <citation type="submission" date="2020-08" db="EMBL/GenBank/DDBJ databases">
        <title>Genomic Encyclopedia of Type Strains, Phase III (KMG-III): the genomes of soil and plant-associated and newly described type strains.</title>
        <authorList>
            <person name="Whitman W."/>
        </authorList>
    </citation>
    <scope>NUCLEOTIDE SEQUENCE [LARGE SCALE GENOMIC DNA]</scope>
    <source>
        <strain evidence="1 2">CECT 3287</strain>
    </source>
</reference>
<dbReference type="AlphaFoldDB" id="A0A7W5ACJ7"/>
<evidence type="ECO:0008006" key="3">
    <source>
        <dbReference type="Google" id="ProtNLM"/>
    </source>
</evidence>
<protein>
    <recommendedName>
        <fullName evidence="3">DUF1444 family protein</fullName>
    </recommendedName>
</protein>
<accession>A0A7W5ACJ7</accession>
<evidence type="ECO:0000313" key="1">
    <source>
        <dbReference type="EMBL" id="MBB3093781.1"/>
    </source>
</evidence>
<gene>
    <name evidence="1" type="ORF">FHR83_001430</name>
</gene>
<comment type="caution">
    <text evidence="1">The sequence shown here is derived from an EMBL/GenBank/DDBJ whole genome shotgun (WGS) entry which is preliminary data.</text>
</comment>
<evidence type="ECO:0000313" key="2">
    <source>
        <dbReference type="Proteomes" id="UP000590749"/>
    </source>
</evidence>
<dbReference type="RefSeq" id="WP_183217774.1">
    <property type="nucleotide sequence ID" value="NZ_BMPW01000002.1"/>
</dbReference>
<dbReference type="Proteomes" id="UP000590749">
    <property type="component" value="Unassembled WGS sequence"/>
</dbReference>
<name>A0A7W5ACJ7_9ACTN</name>
<dbReference type="EMBL" id="JACHXF010000002">
    <property type="protein sequence ID" value="MBB3093781.1"/>
    <property type="molecule type" value="Genomic_DNA"/>
</dbReference>
<sequence>MGLLDRFAGSPRRRFAQLALRVARRTPGVERAVYQPDDFAIAIHRTGATGPAHLYLSNVFRETAGASPAERRQQLERLIRLIAPLPEEDWEAVRAKLRPVLRPVTFGAAGPTGMRPPLSRPAMPHLRELVVIDTPEAMAYVSPDRLETWGVPVDEVFAVARENLAVIARGALDRPWRDGTAISILDDGDGYFTSLLLSPGWLSEVGERMGGPALAFVPDSNTLLVTPLPDTGAEQIYAAVEHSFGEAVRYLSPVGYVAGPDGRSVPYAPPPGHPHHRPARRADAVLALTEYSNQTEWLADQYAKAGVDVHVGSLIAVEPSGGGPVETIATWTDGVSTLLPRADSVAFARAGDGIDFRVPWRIAELEAGLCPEPLLAPARYRVETWPSADVLDGMRRHRLD</sequence>